<dbReference type="SUPFAM" id="SSF54675">
    <property type="entry name" value="Nicotinate/Quinolinate PRTase N-terminal domain-like"/>
    <property type="match status" value="1"/>
</dbReference>
<dbReference type="InterPro" id="IPR006406">
    <property type="entry name" value="Nic_PRibTrfase"/>
</dbReference>
<dbReference type="Proteomes" id="UP000198535">
    <property type="component" value="Unassembled WGS sequence"/>
</dbReference>
<dbReference type="GO" id="GO:0034355">
    <property type="term" value="P:NAD+ biosynthetic process via the salvage pathway"/>
    <property type="evidence" value="ECO:0007669"/>
    <property type="project" value="TreeGrafter"/>
</dbReference>
<dbReference type="PIRSF" id="PIRSF000484">
    <property type="entry name" value="NAPRT"/>
    <property type="match status" value="1"/>
</dbReference>
<dbReference type="NCBIfam" id="TIGR01514">
    <property type="entry name" value="NAPRTase"/>
    <property type="match status" value="1"/>
</dbReference>
<keyword evidence="11" id="KW-0328">Glycosyltransferase</keyword>
<dbReference type="STRING" id="487685.SAMN04488696_0742"/>
<dbReference type="Pfam" id="PF04095">
    <property type="entry name" value="NAPRTase"/>
    <property type="match status" value="1"/>
</dbReference>
<dbReference type="NCBIfam" id="NF003704">
    <property type="entry name" value="PRK05321.1"/>
    <property type="match status" value="1"/>
</dbReference>
<dbReference type="RefSeq" id="WP_091933293.1">
    <property type="nucleotide sequence ID" value="NZ_FOUJ01000001.1"/>
</dbReference>
<evidence type="ECO:0000259" key="9">
    <source>
        <dbReference type="Pfam" id="PF04095"/>
    </source>
</evidence>
<evidence type="ECO:0000256" key="3">
    <source>
        <dbReference type="ARBA" id="ARBA00013236"/>
    </source>
</evidence>
<organism evidence="11 12">
    <name type="scientific">Methanolobus profundi</name>
    <dbReference type="NCBI Taxonomy" id="487685"/>
    <lineage>
        <taxon>Archaea</taxon>
        <taxon>Methanobacteriati</taxon>
        <taxon>Methanobacteriota</taxon>
        <taxon>Stenosarchaea group</taxon>
        <taxon>Methanomicrobia</taxon>
        <taxon>Methanosarcinales</taxon>
        <taxon>Methanosarcinaceae</taxon>
        <taxon>Methanolobus</taxon>
    </lineage>
</organism>
<evidence type="ECO:0000256" key="8">
    <source>
        <dbReference type="RuleBase" id="RU003838"/>
    </source>
</evidence>
<dbReference type="EC" id="6.3.4.21" evidence="3 7"/>
<dbReference type="Gene3D" id="3.20.140.10">
    <property type="entry name" value="nicotinate phosphoribosyltransferase"/>
    <property type="match status" value="1"/>
</dbReference>
<dbReference type="EMBL" id="FOUJ01000001">
    <property type="protein sequence ID" value="SFM28561.1"/>
    <property type="molecule type" value="Genomic_DNA"/>
</dbReference>
<evidence type="ECO:0000256" key="7">
    <source>
        <dbReference type="HAMAP-Rule" id="MF_00570"/>
    </source>
</evidence>
<dbReference type="InterPro" id="IPR036068">
    <property type="entry name" value="Nicotinate_pribotase-like_C"/>
</dbReference>
<sequence length="402" mass="46101">MICSILDNDLYKLTMQMAVLELFPQASAEYRFTNRGKQRFTQEFVDELRRIIDEDIPELSLSEDEYTWLRAECPFFKPSYVEYLRNYRFNPSEVTIELNDDSDLELIIKGPWHSSILWEIVLMATISELYFDMIETDWKDETHGDSPGYENLLKEYEKLMVSIARELEHNNCGFSEFGTRRRRSFEIQDITVGKLHKCKTFSGTSNIYLAKKYGVRPTGTIGHEWIMGNSALMGLRNANLFALESWASVYKGDLGIALSDTFGSEPFFRNFDLKLSKLYDGVRHDSGDPMKFADRVIRHYEDMGIDPLTKVIIFSDSLSAADAIEIKKGCEGRIKCIFGIGTSLTNNHEFFRSSPPLNMVIKLHSVNDIPVVKLSDDEGKENGDPDAIRVANYIFGRKGLDE</sequence>
<dbReference type="GO" id="GO:0004516">
    <property type="term" value="F:nicotinate phosphoribosyltransferase activity"/>
    <property type="evidence" value="ECO:0007669"/>
    <property type="project" value="UniProtKB-UniRule"/>
</dbReference>
<comment type="catalytic activity">
    <reaction evidence="7 8">
        <text>5-phospho-alpha-D-ribose 1-diphosphate + nicotinate + ATP + H2O = nicotinate beta-D-ribonucleotide + ADP + phosphate + diphosphate</text>
        <dbReference type="Rhea" id="RHEA:36163"/>
        <dbReference type="ChEBI" id="CHEBI:15377"/>
        <dbReference type="ChEBI" id="CHEBI:30616"/>
        <dbReference type="ChEBI" id="CHEBI:32544"/>
        <dbReference type="ChEBI" id="CHEBI:33019"/>
        <dbReference type="ChEBI" id="CHEBI:43474"/>
        <dbReference type="ChEBI" id="CHEBI:57502"/>
        <dbReference type="ChEBI" id="CHEBI:58017"/>
        <dbReference type="ChEBI" id="CHEBI:456216"/>
        <dbReference type="EC" id="6.3.4.21"/>
    </reaction>
</comment>
<dbReference type="GO" id="GO:0005829">
    <property type="term" value="C:cytosol"/>
    <property type="evidence" value="ECO:0007669"/>
    <property type="project" value="TreeGrafter"/>
</dbReference>
<evidence type="ECO:0000256" key="4">
    <source>
        <dbReference type="ARBA" id="ARBA00022553"/>
    </source>
</evidence>
<dbReference type="AlphaFoldDB" id="A0A1I4PL47"/>
<keyword evidence="12" id="KW-1185">Reference proteome</keyword>
<feature type="domain" description="Nicotinate/nicotinamide phosphoribosyltransferase" evidence="9">
    <location>
        <begin position="174"/>
        <end position="387"/>
    </location>
</feature>
<reference evidence="12" key="1">
    <citation type="submission" date="2016-10" db="EMBL/GenBank/DDBJ databases">
        <authorList>
            <person name="Varghese N."/>
            <person name="Submissions S."/>
        </authorList>
    </citation>
    <scope>NUCLEOTIDE SEQUENCE [LARGE SCALE GENOMIC DNA]</scope>
    <source>
        <strain evidence="12">Mob M</strain>
    </source>
</reference>
<dbReference type="InterPro" id="IPR007229">
    <property type="entry name" value="Nic_PRibTrfase-Fam"/>
</dbReference>
<comment type="similarity">
    <text evidence="2 7 8">Belongs to the NAPRTase family.</text>
</comment>
<name>A0A1I4PL47_9EURY</name>
<evidence type="ECO:0000313" key="11">
    <source>
        <dbReference type="EMBL" id="SFM28561.1"/>
    </source>
</evidence>
<comment type="PTM">
    <text evidence="7 8">Transiently phosphorylated on a His residue during the reaction cycle. Phosphorylation strongly increases the affinity for substrates and increases the rate of nicotinate D-ribonucleotide production. Dephosphorylation regenerates the low-affinity form of the enzyme, leading to product release.</text>
</comment>
<dbReference type="OrthoDB" id="131109at2157"/>
<proteinExistence type="inferred from homology"/>
<dbReference type="UniPathway" id="UPA00253">
    <property type="reaction ID" value="UER00457"/>
</dbReference>
<evidence type="ECO:0000259" key="10">
    <source>
        <dbReference type="Pfam" id="PF17767"/>
    </source>
</evidence>
<keyword evidence="6 7" id="KW-0662">Pyridine nucleotide biosynthesis</keyword>
<dbReference type="PANTHER" id="PTHR11098">
    <property type="entry name" value="NICOTINATE PHOSPHORIBOSYLTRANSFERASE"/>
    <property type="match status" value="1"/>
</dbReference>
<feature type="domain" description="Nicotinate phosphoribosyltransferase N-terminal" evidence="10">
    <location>
        <begin position="6"/>
        <end position="127"/>
    </location>
</feature>
<dbReference type="GO" id="GO:0016757">
    <property type="term" value="F:glycosyltransferase activity"/>
    <property type="evidence" value="ECO:0007669"/>
    <property type="project" value="UniProtKB-KW"/>
</dbReference>
<dbReference type="PANTHER" id="PTHR11098:SF1">
    <property type="entry name" value="NICOTINATE PHOSPHORIBOSYLTRANSFERASE"/>
    <property type="match status" value="1"/>
</dbReference>
<dbReference type="InterPro" id="IPR040727">
    <property type="entry name" value="NAPRTase_N"/>
</dbReference>
<keyword evidence="4 7" id="KW-0597">Phosphoprotein</keyword>
<dbReference type="SUPFAM" id="SSF51690">
    <property type="entry name" value="Nicotinate/Quinolinate PRTase C-terminal domain-like"/>
    <property type="match status" value="1"/>
</dbReference>
<comment type="pathway">
    <text evidence="1 7 8">Cofactor biosynthesis; NAD(+) biosynthesis; nicotinate D-ribonucleotide from nicotinate: step 1/1.</text>
</comment>
<evidence type="ECO:0000256" key="5">
    <source>
        <dbReference type="ARBA" id="ARBA00022598"/>
    </source>
</evidence>
<dbReference type="Pfam" id="PF17767">
    <property type="entry name" value="NAPRTase_N"/>
    <property type="match status" value="1"/>
</dbReference>
<evidence type="ECO:0000256" key="1">
    <source>
        <dbReference type="ARBA" id="ARBA00004952"/>
    </source>
</evidence>
<evidence type="ECO:0000313" key="12">
    <source>
        <dbReference type="Proteomes" id="UP000198535"/>
    </source>
</evidence>
<dbReference type="HAMAP" id="MF_00570">
    <property type="entry name" value="NAPRTase"/>
    <property type="match status" value="1"/>
</dbReference>
<protein>
    <recommendedName>
        <fullName evidence="3 7">Nicotinate phosphoribosyltransferase</fullName>
        <shortName evidence="7">NAPRTase</shortName>
        <ecNumber evidence="3 7">6.3.4.21</ecNumber>
    </recommendedName>
</protein>
<keyword evidence="5 7" id="KW-0436">Ligase</keyword>
<accession>A0A1I4PL47</accession>
<evidence type="ECO:0000256" key="2">
    <source>
        <dbReference type="ARBA" id="ARBA00010897"/>
    </source>
</evidence>
<evidence type="ECO:0000256" key="6">
    <source>
        <dbReference type="ARBA" id="ARBA00022642"/>
    </source>
</evidence>
<dbReference type="InterPro" id="IPR041525">
    <property type="entry name" value="N/Namide_PRibTrfase"/>
</dbReference>
<keyword evidence="11" id="KW-0808">Transferase</keyword>
<feature type="modified residue" description="Phosphohistidine; by autocatalysis" evidence="7">
    <location>
        <position position="223"/>
    </location>
</feature>
<comment type="function">
    <text evidence="7 8">Catalyzes the synthesis of beta-nicotinate D-ribonucleotide from nicotinate and 5-phospho-D-ribose 1-phosphate at the expense of ATP.</text>
</comment>
<gene>
    <name evidence="7" type="primary">pncB</name>
    <name evidence="11" type="ORF">SAMN04488696_0742</name>
</gene>